<feature type="compositionally biased region" description="Low complexity" evidence="6">
    <location>
        <begin position="29"/>
        <end position="51"/>
    </location>
</feature>
<evidence type="ECO:0000256" key="2">
    <source>
        <dbReference type="ARBA" id="ARBA00023015"/>
    </source>
</evidence>
<dbReference type="SUPFAM" id="SSF47459">
    <property type="entry name" value="HLH, helix-loop-helix DNA-binding domain"/>
    <property type="match status" value="1"/>
</dbReference>
<feature type="compositionally biased region" description="Polar residues" evidence="6">
    <location>
        <begin position="371"/>
        <end position="387"/>
    </location>
</feature>
<dbReference type="HOGENOM" id="CLU_356464_0_0_1"/>
<feature type="compositionally biased region" description="Acidic residues" evidence="6">
    <location>
        <begin position="706"/>
        <end position="715"/>
    </location>
</feature>
<feature type="compositionally biased region" description="Basic residues" evidence="6">
    <location>
        <begin position="596"/>
        <end position="606"/>
    </location>
</feature>
<dbReference type="PANTHER" id="PTHR15741">
    <property type="entry name" value="BASIC HELIX-LOOP-HELIX ZIP TRANSCRIPTION FACTOR"/>
    <property type="match status" value="1"/>
</dbReference>
<protein>
    <recommendedName>
        <fullName evidence="9">BHLH domain-containing protein</fullName>
    </recommendedName>
</protein>
<organism evidence="7 8">
    <name type="scientific">Ustilago hordei</name>
    <name type="common">Barley covered smut fungus</name>
    <dbReference type="NCBI Taxonomy" id="120017"/>
    <lineage>
        <taxon>Eukaryota</taxon>
        <taxon>Fungi</taxon>
        <taxon>Dikarya</taxon>
        <taxon>Basidiomycota</taxon>
        <taxon>Ustilaginomycotina</taxon>
        <taxon>Ustilaginomycetes</taxon>
        <taxon>Ustilaginales</taxon>
        <taxon>Ustilaginaceae</taxon>
        <taxon>Ustilago</taxon>
    </lineage>
</organism>
<dbReference type="Proteomes" id="UP000006174">
    <property type="component" value="Unassembled WGS sequence"/>
</dbReference>
<feature type="compositionally biased region" description="Low complexity" evidence="6">
    <location>
        <begin position="230"/>
        <end position="243"/>
    </location>
</feature>
<feature type="region of interest" description="Disordered" evidence="6">
    <location>
        <begin position="92"/>
        <end position="127"/>
    </location>
</feature>
<feature type="region of interest" description="Disordered" evidence="6">
    <location>
        <begin position="568"/>
        <end position="632"/>
    </location>
</feature>
<dbReference type="GO" id="GO:0005634">
    <property type="term" value="C:nucleus"/>
    <property type="evidence" value="ECO:0007669"/>
    <property type="project" value="UniProtKB-SubCell"/>
</dbReference>
<feature type="compositionally biased region" description="Low complexity" evidence="6">
    <location>
        <begin position="392"/>
        <end position="411"/>
    </location>
</feature>
<feature type="compositionally biased region" description="Gly residues" evidence="6">
    <location>
        <begin position="751"/>
        <end position="760"/>
    </location>
</feature>
<evidence type="ECO:0008006" key="9">
    <source>
        <dbReference type="Google" id="ProtNLM"/>
    </source>
</evidence>
<feature type="region of interest" description="Disordered" evidence="6">
    <location>
        <begin position="366"/>
        <end position="434"/>
    </location>
</feature>
<feature type="region of interest" description="Disordered" evidence="6">
    <location>
        <begin position="1"/>
        <end position="53"/>
    </location>
</feature>
<keyword evidence="5" id="KW-0539">Nucleus</keyword>
<dbReference type="STRING" id="1128400.I2FQZ4"/>
<dbReference type="AlphaFoldDB" id="I2FQZ4"/>
<dbReference type="InterPro" id="IPR036638">
    <property type="entry name" value="HLH_DNA-bd_sf"/>
</dbReference>
<feature type="compositionally biased region" description="Polar residues" evidence="6">
    <location>
        <begin position="413"/>
        <end position="432"/>
    </location>
</feature>
<proteinExistence type="predicted"/>
<dbReference type="OrthoDB" id="5778525at2759"/>
<feature type="region of interest" description="Disordered" evidence="6">
    <location>
        <begin position="230"/>
        <end position="255"/>
    </location>
</feature>
<feature type="compositionally biased region" description="Low complexity" evidence="6">
    <location>
        <begin position="162"/>
        <end position="176"/>
    </location>
</feature>
<feature type="region of interest" description="Disordered" evidence="6">
    <location>
        <begin position="508"/>
        <end position="542"/>
    </location>
</feature>
<feature type="compositionally biased region" description="Basic and acidic residues" evidence="6">
    <location>
        <begin position="568"/>
        <end position="579"/>
    </location>
</feature>
<evidence type="ECO:0000256" key="4">
    <source>
        <dbReference type="ARBA" id="ARBA00023163"/>
    </source>
</evidence>
<keyword evidence="8" id="KW-1185">Reference proteome</keyword>
<evidence type="ECO:0000256" key="5">
    <source>
        <dbReference type="ARBA" id="ARBA00023242"/>
    </source>
</evidence>
<keyword evidence="4" id="KW-0804">Transcription</keyword>
<dbReference type="PANTHER" id="PTHR15741:SF27">
    <property type="entry name" value="TRANSCRIPTION FACTOR AP-4"/>
    <property type="match status" value="1"/>
</dbReference>
<dbReference type="GO" id="GO:0000981">
    <property type="term" value="F:DNA-binding transcription factor activity, RNA polymerase II-specific"/>
    <property type="evidence" value="ECO:0007669"/>
    <property type="project" value="TreeGrafter"/>
</dbReference>
<dbReference type="Gene3D" id="4.10.280.10">
    <property type="entry name" value="Helix-loop-helix DNA-binding domain"/>
    <property type="match status" value="1"/>
</dbReference>
<dbReference type="EMBL" id="CAGI01000143">
    <property type="protein sequence ID" value="CCF49337.1"/>
    <property type="molecule type" value="Genomic_DNA"/>
</dbReference>
<dbReference type="GO" id="GO:0046983">
    <property type="term" value="F:protein dimerization activity"/>
    <property type="evidence" value="ECO:0007669"/>
    <property type="project" value="InterPro"/>
</dbReference>
<feature type="compositionally biased region" description="Low complexity" evidence="6">
    <location>
        <begin position="10"/>
        <end position="20"/>
    </location>
</feature>
<evidence type="ECO:0000256" key="6">
    <source>
        <dbReference type="SAM" id="MobiDB-lite"/>
    </source>
</evidence>
<gene>
    <name evidence="7" type="ORF">UHOR_07765</name>
</gene>
<keyword evidence="2" id="KW-0805">Transcription regulation</keyword>
<feature type="compositionally biased region" description="Basic and acidic residues" evidence="6">
    <location>
        <begin position="530"/>
        <end position="542"/>
    </location>
</feature>
<feature type="compositionally biased region" description="Acidic residues" evidence="6">
    <location>
        <begin position="726"/>
        <end position="740"/>
    </location>
</feature>
<keyword evidence="3" id="KW-0238">DNA-binding</keyword>
<evidence type="ECO:0000256" key="3">
    <source>
        <dbReference type="ARBA" id="ARBA00023125"/>
    </source>
</evidence>
<dbReference type="OMA" id="ENSAFAH"/>
<feature type="region of interest" description="Disordered" evidence="6">
    <location>
        <begin position="157"/>
        <end position="179"/>
    </location>
</feature>
<comment type="caution">
    <text evidence="7">The sequence shown here is derived from an EMBL/GenBank/DDBJ whole genome shotgun (WGS) entry which is preliminary data.</text>
</comment>
<dbReference type="eggNOG" id="ENOG502S7SS">
    <property type="taxonomic scope" value="Eukaryota"/>
</dbReference>
<evidence type="ECO:0000256" key="1">
    <source>
        <dbReference type="ARBA" id="ARBA00004123"/>
    </source>
</evidence>
<feature type="compositionally biased region" description="Basic and acidic residues" evidence="6">
    <location>
        <begin position="508"/>
        <end position="523"/>
    </location>
</feature>
<dbReference type="InterPro" id="IPR052207">
    <property type="entry name" value="Max-like/E-box_TFs"/>
</dbReference>
<name>I2FQZ4_USTHO</name>
<accession>I2FQZ4</accession>
<dbReference type="GO" id="GO:0000978">
    <property type="term" value="F:RNA polymerase II cis-regulatory region sequence-specific DNA binding"/>
    <property type="evidence" value="ECO:0007669"/>
    <property type="project" value="TreeGrafter"/>
</dbReference>
<comment type="subcellular location">
    <subcellularLocation>
        <location evidence="1">Nucleus</location>
    </subcellularLocation>
</comment>
<sequence length="774" mass="81876">MSFATPQPPSASSDSGSSASLTPTANGYSGSMSFADPSSSSASTSAPASGSLFSSEESKFITESLSSAESFDPFTIGAPGFKVPSLLPPNIASTHDHLAGPSTSSAGMMSDPTASPDMRPRTLSGQQPLHLAYSTASSQSDAYSNQTAAQRLNSFNLYGRQPSGATPPTSGPSNPSYLSHLQENSAFAHPAGRHASFSGPAPGPMSPAAAAGYGKNKAWQMEQLSFLEAQASRGQQQQQFPQGVGMGGDPNRRSSTSMIGYNGPYDNILIQTPARLQQQQQQQMHQQQQQHQRPPFYPGVTDEQHAGLAMLGAQFPSSHNFGSMQQQGSLHGYQQQQGGGFSAQALAMLNGDAGLGVAYSFVGGDDGQGGNSTPKGTSRTPTGNTDPKASRRASAAWPTTTTASASPSATALKRTSTGAPKTAPTQSSSLHTGPSGAVIRALADLASLDLDLATALHRLPANLHPYFTPTRMEKRTQPHLEMLRQQHIEDGLIDARTGLEIKPELTEEDLKREAEEAEKEKKGQHTLLTTEEKKANHIASEQKRRANIRKGYEMLCDIVPSLREALEREASSKGKRDGSIDESGSGAESGDEQGKKSKSPSKKKKSTSGSSKKDESGGGGGIEIDGEKIDGRAGPRSEAVVLMKSLDHTSALVEQYKGLLGRRNRARIAIARKMGWDGLAMQPVPDIDRLLAIKVQEWWASHGDEDREEDEEEEDRFGAAGGGGGNDDDEGGEEEEEVAVEESKKKSPAKGGAGKKGGGQGRKKKSIKSESMED</sequence>
<evidence type="ECO:0000313" key="8">
    <source>
        <dbReference type="Proteomes" id="UP000006174"/>
    </source>
</evidence>
<reference evidence="7 8" key="1">
    <citation type="journal article" date="2012" name="Plant Cell">
        <title>Genome comparison of barley and maize smut fungi reveals targeted loss of RNA silencing components and species-specific presence of transposable elements.</title>
        <authorList>
            <person name="Laurie J.D."/>
            <person name="Ali S."/>
            <person name="Linning R."/>
            <person name="Mannhaupt G."/>
            <person name="Wong P."/>
            <person name="Gueldener U."/>
            <person name="Muensterkoetter M."/>
            <person name="Moore R."/>
            <person name="Kahmann R."/>
            <person name="Bakkeren G."/>
            <person name="Schirawski J."/>
        </authorList>
    </citation>
    <scope>NUCLEOTIDE SEQUENCE [LARGE SCALE GENOMIC DNA]</scope>
    <source>
        <strain evidence="8">Uh4875-4</strain>
    </source>
</reference>
<feature type="region of interest" description="Disordered" evidence="6">
    <location>
        <begin position="701"/>
        <end position="774"/>
    </location>
</feature>
<evidence type="ECO:0000313" key="7">
    <source>
        <dbReference type="EMBL" id="CCF49337.1"/>
    </source>
</evidence>